<keyword evidence="5 19" id="KW-0055">Arginine biosynthesis</keyword>
<comment type="caution">
    <text evidence="19">Lacks conserved residue(s) required for the propagation of feature annotation.</text>
</comment>
<feature type="binding site" evidence="19">
    <location>
        <position position="304"/>
    </location>
    <ligand>
        <name>ATP</name>
        <dbReference type="ChEBI" id="CHEBI:30616"/>
        <label>1</label>
    </ligand>
</feature>
<dbReference type="HAMAP" id="MF_01210_B">
    <property type="entry name" value="CPSase_L_chain_B"/>
    <property type="match status" value="1"/>
</dbReference>
<feature type="domain" description="ATP-grasp" evidence="20">
    <location>
        <begin position="732"/>
        <end position="941"/>
    </location>
</feature>
<feature type="binding site" evidence="19">
    <location>
        <position position="215"/>
    </location>
    <ligand>
        <name>ATP</name>
        <dbReference type="ChEBI" id="CHEBI:30616"/>
        <label>1</label>
    </ligand>
</feature>
<comment type="subunit">
    <text evidence="18 19">Composed of two chains; the small (or glutamine) chain promotes the hydrolysis of glutamine to ammonia, which is used by the large (or ammonia) chain to synthesize carbamoyl phosphate. Tetramer of heterodimers (alpha,beta)4.</text>
</comment>
<keyword evidence="13 19" id="KW-0665">Pyrimidine biosynthesis</keyword>
<dbReference type="OrthoDB" id="9804197at2"/>
<feature type="binding site" evidence="19">
    <location>
        <position position="854"/>
    </location>
    <ligand>
        <name>ATP</name>
        <dbReference type="ChEBI" id="CHEBI:30616"/>
        <label>2</label>
    </ligand>
</feature>
<dbReference type="SUPFAM" id="SSF52335">
    <property type="entry name" value="Methylglyoxal synthase-like"/>
    <property type="match status" value="1"/>
</dbReference>
<evidence type="ECO:0000256" key="5">
    <source>
        <dbReference type="ARBA" id="ARBA00022571"/>
    </source>
</evidence>
<feature type="binding site" evidence="19">
    <location>
        <position position="816"/>
    </location>
    <ligand>
        <name>ATP</name>
        <dbReference type="ChEBI" id="CHEBI:30616"/>
        <label>2</label>
    </ligand>
</feature>
<feature type="binding site" evidence="19">
    <location>
        <position position="914"/>
    </location>
    <ligand>
        <name>Mg(2+)</name>
        <dbReference type="ChEBI" id="CHEBI:18420"/>
        <label>4</label>
    </ligand>
</feature>
<dbReference type="FunFam" id="1.10.1030.10:FF:000002">
    <property type="entry name" value="Carbamoyl-phosphate synthase large chain"/>
    <property type="match status" value="1"/>
</dbReference>
<feature type="binding site" evidence="19">
    <location>
        <position position="180"/>
    </location>
    <ligand>
        <name>ATP</name>
        <dbReference type="ChEBI" id="CHEBI:30616"/>
        <label>1</label>
    </ligand>
</feature>
<evidence type="ECO:0000256" key="15">
    <source>
        <dbReference type="ARBA" id="ARBA00047359"/>
    </source>
</evidence>
<dbReference type="Gene3D" id="3.30.470.20">
    <property type="entry name" value="ATP-grasp fold, B domain"/>
    <property type="match status" value="2"/>
</dbReference>
<dbReference type="InterPro" id="IPR005483">
    <property type="entry name" value="CPSase_dom"/>
</dbReference>
<dbReference type="NCBIfam" id="NF003671">
    <property type="entry name" value="PRK05294.1"/>
    <property type="match status" value="1"/>
</dbReference>
<evidence type="ECO:0000259" key="20">
    <source>
        <dbReference type="PROSITE" id="PS50975"/>
    </source>
</evidence>
<dbReference type="SUPFAM" id="SSF52440">
    <property type="entry name" value="PreATP-grasp domain"/>
    <property type="match status" value="2"/>
</dbReference>
<feature type="binding site" evidence="19">
    <location>
        <position position="290"/>
    </location>
    <ligand>
        <name>Mg(2+)</name>
        <dbReference type="ChEBI" id="CHEBI:18420"/>
        <label>1</label>
    </ligand>
</feature>
<dbReference type="InterPro" id="IPR006275">
    <property type="entry name" value="CPSase_lsu"/>
</dbReference>
<dbReference type="PROSITE" id="PS00866">
    <property type="entry name" value="CPSASE_1"/>
    <property type="match status" value="1"/>
</dbReference>
<feature type="binding site" evidence="19">
    <location>
        <position position="853"/>
    </location>
    <ligand>
        <name>ATP</name>
        <dbReference type="ChEBI" id="CHEBI:30616"/>
        <label>2</label>
    </ligand>
</feature>
<feature type="region of interest" description="Allosteric domain" evidence="19">
    <location>
        <begin position="1008"/>
        <end position="1149"/>
    </location>
</feature>
<dbReference type="NCBIfam" id="TIGR01369">
    <property type="entry name" value="CPSaseII_lrg"/>
    <property type="match status" value="1"/>
</dbReference>
<sequence>MPKREDIKTILIIGAGPIVIGQGCEFDYSGTQACKALKEEGYNVVLINSNPATIMTDPEFSDRTYIEPITPEAVEKIIAKEQDGPFHIDALLPTLGGQTGLNCACQMFDAGVLDKYGVEMIGANREVIYRAEDRLQFKECMESIGLQCPKAGVAETMDEARAILEEVGLPAIIRPAFTLGGTGGGVAYNYEEFEDIAKRGLDASMNSQILIDQSLLGWKEYELEVMRDKDDNCVVICSIENFDPMGVHTGDSITVAPSQTLTDKEYQRMRDASLAIMRAIGVETGGSNVQFGVNPADGEIVVIEMNPRVSRSSALASKATGFPIAKLAAKLAVGYTLWELDNDVTGETKACFEPTIDYVVTKIPRWTFEKFPEADETLTTQMKSVGEAMSIGRTFKESLQKGIRSMEVKRFGIGLDANDKWLNSSRGKKNADDSPIEWPIKATKLERKLASPSQGRMYYLRYAFKMGKSVEEVNAATGIDPWFLDQLKQLIDFEDVLCSYQRLEDVPAEVMKQAKQWGYSDPQLAYLYLDTIGTENILKVREYRKSLGVEPVYKLVDTCAAEFEASTPYYYSAYESPITQIDDSGSSTQVYDDEIRVTDKKKVIILGGGPNRIGQGIEFDYCCVQAAFAAKELGFEAVMVNSNPETVSTDYDTSDLLFFEPLTFEDVLNICERLNGGAFGASDSKNLVHGVIVSFGGQTPLNLAHSLERAGVPVIGTAVDSIDLAEDRERFAELCDKLNVKQPDNGIAYDVDQAIEIANRISYPVLVRPSFVLGGRAMETVYDDDQLRHYMTIAIGASDLEGQPILVDKFLAEAIECDIDVIADFAPAAGSEGKSCRALVCGVLEHIEEAGIHSGDSACTIPPHSLSAETIEKLKQQSRDMAEALSVRGLMNVQWAIRKGTVSGEDEIYVIEVNPRASRTVPFVGKATGVSWARLAAKVMAGKQLEELGITEEVIPTHTSIKESVFPFSKFPGVDVILGPEMRSTGECMGADYDYPTAFAKSQSSAGVTLPTEGKIFLSVRDSDKPGIVEIARDLVDMGFEVLTTGGTHEFLKEQGVETTRLRKISEGRPNAVDLIKNEEIALILNTPTRKGAGSDEGHLRATAVRFRTGMITTLTAAKAAVAAIKALRNEDWQVNALQDYFPEVARER</sequence>
<dbReference type="CDD" id="cd01424">
    <property type="entry name" value="MGS_CPS_II"/>
    <property type="match status" value="1"/>
</dbReference>
<feature type="binding site" evidence="19">
    <location>
        <position position="181"/>
    </location>
    <ligand>
        <name>ATP</name>
        <dbReference type="ChEBI" id="CHEBI:30616"/>
        <label>1</label>
    </ligand>
</feature>
<feature type="binding site" evidence="19">
    <location>
        <position position="304"/>
    </location>
    <ligand>
        <name>Mn(2+)</name>
        <dbReference type="ChEBI" id="CHEBI:29035"/>
        <label>1</label>
    </ligand>
</feature>
<evidence type="ECO:0000256" key="3">
    <source>
        <dbReference type="ARBA" id="ARBA00005077"/>
    </source>
</evidence>
<keyword evidence="9 19" id="KW-0677">Repeat</keyword>
<evidence type="ECO:0000313" key="22">
    <source>
        <dbReference type="EMBL" id="QDU32745.1"/>
    </source>
</evidence>
<feature type="binding site" evidence="19">
    <location>
        <position position="894"/>
    </location>
    <ligand>
        <name>Mn(2+)</name>
        <dbReference type="ChEBI" id="CHEBI:29035"/>
        <label>3</label>
    </ligand>
</feature>
<dbReference type="SMART" id="SM01096">
    <property type="entry name" value="CPSase_L_D3"/>
    <property type="match status" value="1"/>
</dbReference>
<dbReference type="InterPro" id="IPR005479">
    <property type="entry name" value="CPAse_ATP-bd"/>
</dbReference>
<dbReference type="GO" id="GO:0046872">
    <property type="term" value="F:metal ion binding"/>
    <property type="evidence" value="ECO:0007669"/>
    <property type="project" value="UniProtKB-KW"/>
</dbReference>
<dbReference type="FunFam" id="3.30.470.20:FF:000026">
    <property type="entry name" value="Carbamoyl-phosphate synthase large chain"/>
    <property type="match status" value="1"/>
</dbReference>
<dbReference type="AlphaFoldDB" id="A0A517YR88"/>
<feature type="binding site" evidence="19">
    <location>
        <position position="174"/>
    </location>
    <ligand>
        <name>ATP</name>
        <dbReference type="ChEBI" id="CHEBI:30616"/>
        <label>1</label>
    </ligand>
</feature>
<dbReference type="PRINTS" id="PR00098">
    <property type="entry name" value="CPSASE"/>
</dbReference>
<dbReference type="UniPathway" id="UPA00070">
    <property type="reaction ID" value="UER00115"/>
</dbReference>
<dbReference type="InterPro" id="IPR011761">
    <property type="entry name" value="ATP-grasp"/>
</dbReference>
<comment type="pathway">
    <text evidence="3 19">Amino-acid biosynthesis; L-arginine biosynthesis; carbamoyl phosphate from bicarbonate: step 1/1.</text>
</comment>
<dbReference type="PROSITE" id="PS51855">
    <property type="entry name" value="MGS"/>
    <property type="match status" value="1"/>
</dbReference>
<feature type="region of interest" description="Carboxyphosphate synthetic domain" evidence="19">
    <location>
        <begin position="1"/>
        <end position="407"/>
    </location>
</feature>
<dbReference type="InterPro" id="IPR016185">
    <property type="entry name" value="PreATP-grasp_dom_sf"/>
</dbReference>
<dbReference type="SUPFAM" id="SSF56059">
    <property type="entry name" value="Glutathione synthetase ATP-binding domain-like"/>
    <property type="match status" value="2"/>
</dbReference>
<feature type="binding site" evidence="19">
    <location>
        <position position="851"/>
    </location>
    <ligand>
        <name>ATP</name>
        <dbReference type="ChEBI" id="CHEBI:30616"/>
        <label>2</label>
    </ligand>
</feature>
<evidence type="ECO:0000256" key="2">
    <source>
        <dbReference type="ARBA" id="ARBA00004812"/>
    </source>
</evidence>
<comment type="function">
    <text evidence="17 19">Large subunit of the glutamine-dependent carbamoyl phosphate synthetase (CPSase). CPSase catalyzes the formation of carbamoyl phosphate from the ammonia moiety of glutamine, carbonate, and phosphate donated by ATP, constituting the first step of 2 biosynthetic pathways, one leading to arginine and/or urea and the other to pyrimidine nucleotides. The large subunit (synthetase) binds the substrates ammonia (free or transferred from glutamine from the small subunit), hydrogencarbonate and ATP and carries out an ATP-coupled ligase reaction, activating hydrogencarbonate by forming carboxy phosphate which reacts with ammonia to form carbamoyl phosphate.</text>
</comment>
<reference evidence="22 23" key="1">
    <citation type="submission" date="2019-02" db="EMBL/GenBank/DDBJ databases">
        <title>Deep-cultivation of Planctomycetes and their phenomic and genomic characterization uncovers novel biology.</title>
        <authorList>
            <person name="Wiegand S."/>
            <person name="Jogler M."/>
            <person name="Boedeker C."/>
            <person name="Pinto D."/>
            <person name="Vollmers J."/>
            <person name="Rivas-Marin E."/>
            <person name="Kohn T."/>
            <person name="Peeters S.H."/>
            <person name="Heuer A."/>
            <person name="Rast P."/>
            <person name="Oberbeckmann S."/>
            <person name="Bunk B."/>
            <person name="Jeske O."/>
            <person name="Meyerdierks A."/>
            <person name="Storesund J.E."/>
            <person name="Kallscheuer N."/>
            <person name="Luecker S."/>
            <person name="Lage O.M."/>
            <person name="Pohl T."/>
            <person name="Merkel B.J."/>
            <person name="Hornburger P."/>
            <person name="Mueller R.-W."/>
            <person name="Bruemmer F."/>
            <person name="Labrenz M."/>
            <person name="Spormann A.M."/>
            <person name="Op den Camp H."/>
            <person name="Overmann J."/>
            <person name="Amann R."/>
            <person name="Jetten M.S.M."/>
            <person name="Mascher T."/>
            <person name="Medema M.H."/>
            <person name="Devos D.P."/>
            <person name="Kaster A.-K."/>
            <person name="Ovreas L."/>
            <person name="Rohde M."/>
            <person name="Galperin M.Y."/>
            <person name="Jogler C."/>
        </authorList>
    </citation>
    <scope>NUCLEOTIDE SEQUENCE [LARGE SCALE GENOMIC DNA]</scope>
    <source>
        <strain evidence="22 23">KS4</strain>
    </source>
</reference>
<dbReference type="InterPro" id="IPR033937">
    <property type="entry name" value="MGS_CPS_CarB"/>
</dbReference>
<evidence type="ECO:0000256" key="4">
    <source>
        <dbReference type="ARBA" id="ARBA00009799"/>
    </source>
</evidence>
<feature type="binding site" evidence="19">
    <location>
        <position position="248"/>
    </location>
    <ligand>
        <name>ATP</name>
        <dbReference type="ChEBI" id="CHEBI:30616"/>
        <label>1</label>
    </ligand>
</feature>
<dbReference type="GO" id="GO:0044205">
    <property type="term" value="P:'de novo' UMP biosynthetic process"/>
    <property type="evidence" value="ECO:0007669"/>
    <property type="project" value="UniProtKB-UniRule"/>
</dbReference>
<dbReference type="NCBIfam" id="NF009455">
    <property type="entry name" value="PRK12815.1"/>
    <property type="match status" value="1"/>
</dbReference>
<comment type="cofactor">
    <cofactor evidence="19">
        <name>Mg(2+)</name>
        <dbReference type="ChEBI" id="CHEBI:18420"/>
    </cofactor>
    <cofactor evidence="19">
        <name>Mn(2+)</name>
        <dbReference type="ChEBI" id="CHEBI:29035"/>
    </cofactor>
    <text evidence="19">Binds 4 Mg(2+) or Mn(2+) ions per subunit.</text>
</comment>
<dbReference type="EMBL" id="CP036425">
    <property type="protein sequence ID" value="QDU32745.1"/>
    <property type="molecule type" value="Genomic_DNA"/>
</dbReference>
<dbReference type="GO" id="GO:0005524">
    <property type="term" value="F:ATP binding"/>
    <property type="evidence" value="ECO:0007669"/>
    <property type="project" value="UniProtKB-UniRule"/>
</dbReference>
<protein>
    <recommendedName>
        <fullName evidence="19">Carbamoyl phosphate synthase large chain</fullName>
        <ecNumber evidence="19">6.3.4.16</ecNumber>
        <ecNumber evidence="19">6.3.5.5</ecNumber>
    </recommendedName>
    <alternativeName>
        <fullName evidence="19">Carbamoyl phosphate synthetase ammonia chain</fullName>
    </alternativeName>
</protein>
<feature type="binding site" evidence="19">
    <location>
        <position position="811"/>
    </location>
    <ligand>
        <name>ATP</name>
        <dbReference type="ChEBI" id="CHEBI:30616"/>
        <label>2</label>
    </ligand>
</feature>
<dbReference type="SMART" id="SM00851">
    <property type="entry name" value="MGS"/>
    <property type="match status" value="1"/>
</dbReference>
<dbReference type="GO" id="GO:0005737">
    <property type="term" value="C:cytoplasm"/>
    <property type="evidence" value="ECO:0007669"/>
    <property type="project" value="TreeGrafter"/>
</dbReference>
<feature type="binding site" evidence="19">
    <location>
        <position position="304"/>
    </location>
    <ligand>
        <name>Mn(2+)</name>
        <dbReference type="ChEBI" id="CHEBI:29035"/>
        <label>2</label>
    </ligand>
</feature>
<feature type="binding site" evidence="19">
    <location>
        <position position="246"/>
    </location>
    <ligand>
        <name>ATP</name>
        <dbReference type="ChEBI" id="CHEBI:30616"/>
        <label>1</label>
    </ligand>
</feature>
<feature type="binding site" evidence="19">
    <location>
        <position position="304"/>
    </location>
    <ligand>
        <name>Mg(2+)</name>
        <dbReference type="ChEBI" id="CHEBI:18420"/>
        <label>2</label>
    </ligand>
</feature>
<dbReference type="InterPro" id="IPR058047">
    <property type="entry name" value="CPSase_preATP-grasp"/>
</dbReference>
<feature type="binding site" evidence="19">
    <location>
        <position position="134"/>
    </location>
    <ligand>
        <name>ATP</name>
        <dbReference type="ChEBI" id="CHEBI:30616"/>
        <label>1</label>
    </ligand>
</feature>
<comment type="pathway">
    <text evidence="2 19">Pyrimidine metabolism; UMP biosynthesis via de novo pathway; (S)-dihydroorotate from bicarbonate: step 1/3.</text>
</comment>
<feature type="binding site" evidence="19">
    <location>
        <position position="290"/>
    </location>
    <ligand>
        <name>Mn(2+)</name>
        <dbReference type="ChEBI" id="CHEBI:29035"/>
        <label>1</label>
    </ligand>
</feature>
<feature type="binding site" evidence="19">
    <location>
        <position position="912"/>
    </location>
    <ligand>
        <name>ATP</name>
        <dbReference type="ChEBI" id="CHEBI:30616"/>
        <label>2</label>
    </ligand>
</feature>
<keyword evidence="23" id="KW-1185">Reference proteome</keyword>
<dbReference type="PROSITE" id="PS51257">
    <property type="entry name" value="PROKAR_LIPOPROTEIN"/>
    <property type="match status" value="1"/>
</dbReference>
<evidence type="ECO:0000256" key="9">
    <source>
        <dbReference type="ARBA" id="ARBA00022737"/>
    </source>
</evidence>
<comment type="catalytic activity">
    <reaction evidence="15 19">
        <text>hydrogencarbonate + NH4(+) + 2 ATP = carbamoyl phosphate + 2 ADP + phosphate + 2 H(+)</text>
        <dbReference type="Rhea" id="RHEA:18029"/>
        <dbReference type="ChEBI" id="CHEBI:15378"/>
        <dbReference type="ChEBI" id="CHEBI:17544"/>
        <dbReference type="ChEBI" id="CHEBI:28938"/>
        <dbReference type="ChEBI" id="CHEBI:30616"/>
        <dbReference type="ChEBI" id="CHEBI:43474"/>
        <dbReference type="ChEBI" id="CHEBI:58228"/>
        <dbReference type="ChEBI" id="CHEBI:456216"/>
        <dbReference type="EC" id="6.3.4.16"/>
    </reaction>
</comment>
<feature type="binding site" evidence="19">
    <location>
        <position position="894"/>
    </location>
    <ligand>
        <name>Mg(2+)</name>
        <dbReference type="ChEBI" id="CHEBI:18420"/>
        <label>3</label>
    </ligand>
</feature>
<dbReference type="UniPathway" id="UPA00068">
    <property type="reaction ID" value="UER00171"/>
</dbReference>
<feature type="binding site" evidence="19">
    <location>
        <position position="912"/>
    </location>
    <ligand>
        <name>Mg(2+)</name>
        <dbReference type="ChEBI" id="CHEBI:18420"/>
        <label>4</label>
    </ligand>
</feature>
<dbReference type="FunFam" id="3.30.470.20:FF:000007">
    <property type="entry name" value="Carbamoyl-phosphate synthase large chain"/>
    <property type="match status" value="1"/>
</dbReference>
<dbReference type="InterPro" id="IPR036914">
    <property type="entry name" value="MGS-like_dom_sf"/>
</dbReference>
<dbReference type="InterPro" id="IPR013815">
    <property type="entry name" value="ATP_grasp_subdomain_1"/>
</dbReference>
<evidence type="ECO:0000256" key="11">
    <source>
        <dbReference type="ARBA" id="ARBA00022840"/>
    </source>
</evidence>
<comment type="catalytic activity">
    <reaction evidence="16 19">
        <text>hydrogencarbonate + L-glutamine + 2 ATP + H2O = carbamoyl phosphate + L-glutamate + 2 ADP + phosphate + 2 H(+)</text>
        <dbReference type="Rhea" id="RHEA:18633"/>
        <dbReference type="ChEBI" id="CHEBI:15377"/>
        <dbReference type="ChEBI" id="CHEBI:15378"/>
        <dbReference type="ChEBI" id="CHEBI:17544"/>
        <dbReference type="ChEBI" id="CHEBI:29985"/>
        <dbReference type="ChEBI" id="CHEBI:30616"/>
        <dbReference type="ChEBI" id="CHEBI:43474"/>
        <dbReference type="ChEBI" id="CHEBI:58228"/>
        <dbReference type="ChEBI" id="CHEBI:58359"/>
        <dbReference type="ChEBI" id="CHEBI:456216"/>
        <dbReference type="EC" id="6.3.5.5"/>
    </reaction>
</comment>
<comment type="similarity">
    <text evidence="4 19">Belongs to the CarB family.</text>
</comment>
<evidence type="ECO:0000256" key="8">
    <source>
        <dbReference type="ARBA" id="ARBA00022723"/>
    </source>
</evidence>
<dbReference type="Pfam" id="PF02787">
    <property type="entry name" value="CPSase_L_D3"/>
    <property type="match status" value="1"/>
</dbReference>
<evidence type="ECO:0000256" key="6">
    <source>
        <dbReference type="ARBA" id="ARBA00022598"/>
    </source>
</evidence>
<feature type="binding site" evidence="19">
    <location>
        <position position="220"/>
    </location>
    <ligand>
        <name>ATP</name>
        <dbReference type="ChEBI" id="CHEBI:30616"/>
        <label>1</label>
    </ligand>
</feature>
<feature type="binding site" evidence="19">
    <location>
        <position position="306"/>
    </location>
    <ligand>
        <name>Mn(2+)</name>
        <dbReference type="ChEBI" id="CHEBI:29035"/>
        <label>2</label>
    </ligand>
</feature>
<feature type="binding site" evidence="19">
    <location>
        <position position="912"/>
    </location>
    <ligand>
        <name>Mn(2+)</name>
        <dbReference type="ChEBI" id="CHEBI:29035"/>
        <label>3</label>
    </ligand>
</feature>
<proteinExistence type="inferred from homology"/>
<comment type="domain">
    <text evidence="19">The large subunit is composed of 2 ATP-grasp domains that are involved in binding the 2 ATP molecules needed for carbamoyl phosphate synthesis. The N-terminal ATP-grasp domain (referred to as the carboxyphosphate synthetic component) catalyzes the ATP-dependent phosphorylation of hydrogencarbonate to carboxyphosphate and the subsequent nucleophilic attack by ammonia to form a carbamate intermediate. The C-terminal ATP-grasp domain (referred to as the carbamoyl phosphate synthetic component) then catalyzes the phosphorylation of carbamate with the second ATP to form the end product carbamoyl phosphate. The reactive and unstable enzyme intermediates are sequentially channeled from one active site to the next through the interior of the protein over a distance of at least 96 A.</text>
</comment>
<dbReference type="Gene3D" id="3.40.50.1380">
    <property type="entry name" value="Methylglyoxal synthase-like domain"/>
    <property type="match status" value="1"/>
</dbReference>
<dbReference type="PANTHER" id="PTHR11405">
    <property type="entry name" value="CARBAMOYLTRANSFERASE FAMILY MEMBER"/>
    <property type="match status" value="1"/>
</dbReference>
<dbReference type="KEGG" id="pcor:KS4_07790"/>
<dbReference type="Gene3D" id="3.40.50.20">
    <property type="match status" value="2"/>
</dbReference>
<dbReference type="FunFam" id="3.40.50.20:FF:000001">
    <property type="entry name" value="Carbamoyl-phosphate synthase large chain"/>
    <property type="match status" value="2"/>
</dbReference>
<feature type="binding site" evidence="19">
    <location>
        <position position="306"/>
    </location>
    <ligand>
        <name>Mg(2+)</name>
        <dbReference type="ChEBI" id="CHEBI:18420"/>
        <label>2</label>
    </ligand>
</feature>
<evidence type="ECO:0000259" key="21">
    <source>
        <dbReference type="PROSITE" id="PS51855"/>
    </source>
</evidence>
<feature type="binding site" evidence="19">
    <location>
        <position position="809"/>
    </location>
    <ligand>
        <name>ATP</name>
        <dbReference type="ChEBI" id="CHEBI:30616"/>
        <label>2</label>
    </ligand>
</feature>
<dbReference type="GO" id="GO:0004088">
    <property type="term" value="F:carbamoyl-phosphate synthase (glutamine-hydrolyzing) activity"/>
    <property type="evidence" value="ECO:0007669"/>
    <property type="project" value="UniProtKB-UniRule"/>
</dbReference>
<keyword evidence="6 19" id="KW-0436">Ligase</keyword>
<keyword evidence="8" id="KW-0479">Metal-binding</keyword>
<dbReference type="GO" id="GO:0006526">
    <property type="term" value="P:L-arginine biosynthetic process"/>
    <property type="evidence" value="ECO:0007669"/>
    <property type="project" value="UniProtKB-UniRule"/>
</dbReference>
<comment type="cofactor">
    <cofactor evidence="1">
        <name>Mn(2+)</name>
        <dbReference type="ChEBI" id="CHEBI:29035"/>
    </cofactor>
</comment>
<dbReference type="RefSeq" id="WP_145074798.1">
    <property type="nucleotide sequence ID" value="NZ_CP036425.1"/>
</dbReference>
<dbReference type="SUPFAM" id="SSF48108">
    <property type="entry name" value="Carbamoyl phosphate synthetase, large subunit connection domain"/>
    <property type="match status" value="1"/>
</dbReference>
<dbReference type="PANTHER" id="PTHR11405:SF53">
    <property type="entry name" value="CARBAMOYL-PHOSPHATE SYNTHASE [AMMONIA], MITOCHONDRIAL"/>
    <property type="match status" value="1"/>
</dbReference>
<dbReference type="GO" id="GO:0006541">
    <property type="term" value="P:glutamine metabolic process"/>
    <property type="evidence" value="ECO:0007669"/>
    <property type="project" value="TreeGrafter"/>
</dbReference>
<evidence type="ECO:0000256" key="17">
    <source>
        <dbReference type="ARBA" id="ARBA00057223"/>
    </source>
</evidence>
<dbReference type="Pfam" id="PF02142">
    <property type="entry name" value="MGS"/>
    <property type="match status" value="1"/>
</dbReference>
<gene>
    <name evidence="19 22" type="primary">carB</name>
    <name evidence="22" type="ORF">KS4_07790</name>
</gene>
<feature type="binding site" evidence="19">
    <location>
        <position position="912"/>
    </location>
    <ligand>
        <name>Mg(2+)</name>
        <dbReference type="ChEBI" id="CHEBI:18420"/>
        <label>3</label>
    </ligand>
</feature>
<evidence type="ECO:0000256" key="18">
    <source>
        <dbReference type="ARBA" id="ARBA00062056"/>
    </source>
</evidence>
<dbReference type="Gene3D" id="1.10.1030.10">
    <property type="entry name" value="Carbamoyl-phosphate synthetase, large subunit oligomerisation domain"/>
    <property type="match status" value="1"/>
</dbReference>
<feature type="binding site" evidence="19">
    <location>
        <position position="247"/>
    </location>
    <ligand>
        <name>ATP</name>
        <dbReference type="ChEBI" id="CHEBI:30616"/>
        <label>1</label>
    </ligand>
</feature>
<dbReference type="Pfam" id="PF25596">
    <property type="entry name" value="CPSase_L_D1"/>
    <property type="match status" value="2"/>
</dbReference>
<keyword evidence="7 19" id="KW-0028">Amino-acid biosynthesis</keyword>
<evidence type="ECO:0000256" key="19">
    <source>
        <dbReference type="HAMAP-Rule" id="MF_01210"/>
    </source>
</evidence>
<evidence type="ECO:0000313" key="23">
    <source>
        <dbReference type="Proteomes" id="UP000317369"/>
    </source>
</evidence>
<feature type="binding site" evidence="19">
    <location>
        <position position="852"/>
    </location>
    <ligand>
        <name>ATP</name>
        <dbReference type="ChEBI" id="CHEBI:30616"/>
        <label>2</label>
    </ligand>
</feature>
<keyword evidence="11 19" id="KW-0067">ATP-binding</keyword>
<dbReference type="PROSITE" id="PS00867">
    <property type="entry name" value="CPSASE_2"/>
    <property type="match status" value="2"/>
</dbReference>
<keyword evidence="10 19" id="KW-0547">Nucleotide-binding</keyword>
<evidence type="ECO:0000256" key="14">
    <source>
        <dbReference type="ARBA" id="ARBA00023211"/>
    </source>
</evidence>
<evidence type="ECO:0000256" key="1">
    <source>
        <dbReference type="ARBA" id="ARBA00001936"/>
    </source>
</evidence>
<evidence type="ECO:0000256" key="12">
    <source>
        <dbReference type="ARBA" id="ARBA00022842"/>
    </source>
</evidence>
<organism evidence="22 23">
    <name type="scientific">Poriferisphaera corsica</name>
    <dbReference type="NCBI Taxonomy" id="2528020"/>
    <lineage>
        <taxon>Bacteria</taxon>
        <taxon>Pseudomonadati</taxon>
        <taxon>Planctomycetota</taxon>
        <taxon>Phycisphaerae</taxon>
        <taxon>Phycisphaerales</taxon>
        <taxon>Phycisphaeraceae</taxon>
        <taxon>Poriferisphaera</taxon>
    </lineage>
</organism>
<dbReference type="Gene3D" id="3.30.1490.20">
    <property type="entry name" value="ATP-grasp fold, A domain"/>
    <property type="match status" value="1"/>
</dbReference>
<dbReference type="Pfam" id="PF02786">
    <property type="entry name" value="CPSase_L_D2"/>
    <property type="match status" value="2"/>
</dbReference>
<feature type="binding site" evidence="19">
    <location>
        <position position="290"/>
    </location>
    <ligand>
        <name>ATP</name>
        <dbReference type="ChEBI" id="CHEBI:30616"/>
        <label>1</label>
    </ligand>
</feature>
<dbReference type="InterPro" id="IPR005480">
    <property type="entry name" value="CPSase_lsu_oligo"/>
</dbReference>
<feature type="binding site" evidence="19">
    <location>
        <position position="304"/>
    </location>
    <ligand>
        <name>Mg(2+)</name>
        <dbReference type="ChEBI" id="CHEBI:18420"/>
        <label>1</label>
    </ligand>
</feature>
<dbReference type="EC" id="6.3.4.16" evidence="19"/>
<dbReference type="GO" id="GO:0004087">
    <property type="term" value="F:carbamoyl-phosphate synthase (ammonia) activity"/>
    <property type="evidence" value="ECO:0007669"/>
    <property type="project" value="UniProtKB-EC"/>
</dbReference>
<feature type="binding site" evidence="19">
    <location>
        <position position="213"/>
    </location>
    <ligand>
        <name>ATP</name>
        <dbReference type="ChEBI" id="CHEBI:30616"/>
        <label>1</label>
    </ligand>
</feature>
<keyword evidence="14" id="KW-0464">Manganese</keyword>
<accession>A0A517YR88</accession>
<feature type="domain" description="ATP-grasp" evidence="20">
    <location>
        <begin position="138"/>
        <end position="333"/>
    </location>
</feature>
<evidence type="ECO:0000256" key="10">
    <source>
        <dbReference type="ARBA" id="ARBA00022741"/>
    </source>
</evidence>
<dbReference type="Proteomes" id="UP000317369">
    <property type="component" value="Chromosome"/>
</dbReference>
<feature type="binding site" evidence="19">
    <location>
        <position position="894"/>
    </location>
    <ligand>
        <name>ATP</name>
        <dbReference type="ChEBI" id="CHEBI:30616"/>
        <label>2</label>
    </ligand>
</feature>
<evidence type="ECO:0000256" key="13">
    <source>
        <dbReference type="ARBA" id="ARBA00022975"/>
    </source>
</evidence>
<evidence type="ECO:0000256" key="16">
    <source>
        <dbReference type="ARBA" id="ARBA00048816"/>
    </source>
</evidence>
<dbReference type="InterPro" id="IPR036897">
    <property type="entry name" value="CarbamoylP_synth_lsu_oligo_sf"/>
</dbReference>
<evidence type="ECO:0000256" key="7">
    <source>
        <dbReference type="ARBA" id="ARBA00022605"/>
    </source>
</evidence>
<dbReference type="EC" id="6.3.5.5" evidence="19"/>
<keyword evidence="12" id="KW-0460">Magnesium</keyword>
<feature type="binding site" evidence="19">
    <location>
        <position position="914"/>
    </location>
    <ligand>
        <name>Mn(2+)</name>
        <dbReference type="ChEBI" id="CHEBI:29035"/>
        <label>4</label>
    </ligand>
</feature>
<feature type="domain" description="MGS-like" evidence="21">
    <location>
        <begin position="1008"/>
        <end position="1148"/>
    </location>
</feature>
<feature type="binding site" evidence="19">
    <location>
        <position position="768"/>
    </location>
    <ligand>
        <name>ATP</name>
        <dbReference type="ChEBI" id="CHEBI:30616"/>
        <label>2</label>
    </ligand>
</feature>
<dbReference type="InterPro" id="IPR011607">
    <property type="entry name" value="MGS-like_dom"/>
</dbReference>
<dbReference type="PROSITE" id="PS50975">
    <property type="entry name" value="ATP_GRASP"/>
    <property type="match status" value="2"/>
</dbReference>
<feature type="binding site" evidence="19">
    <location>
        <position position="912"/>
    </location>
    <ligand>
        <name>Mn(2+)</name>
        <dbReference type="ChEBI" id="CHEBI:29035"/>
        <label>4</label>
    </ligand>
</feature>
<name>A0A517YR88_9BACT</name>